<feature type="transmembrane region" description="Helical" evidence="1">
    <location>
        <begin position="12"/>
        <end position="37"/>
    </location>
</feature>
<evidence type="ECO:0000313" key="3">
    <source>
        <dbReference type="Proteomes" id="UP000078512"/>
    </source>
</evidence>
<keyword evidence="3" id="KW-1185">Reference proteome</keyword>
<organism evidence="2 3">
    <name type="scientific">Linnemannia elongata AG-77</name>
    <dbReference type="NCBI Taxonomy" id="1314771"/>
    <lineage>
        <taxon>Eukaryota</taxon>
        <taxon>Fungi</taxon>
        <taxon>Fungi incertae sedis</taxon>
        <taxon>Mucoromycota</taxon>
        <taxon>Mortierellomycotina</taxon>
        <taxon>Mortierellomycetes</taxon>
        <taxon>Mortierellales</taxon>
        <taxon>Mortierellaceae</taxon>
        <taxon>Linnemannia</taxon>
    </lineage>
</organism>
<name>A0A197JDG2_9FUNG</name>
<evidence type="ECO:0000313" key="2">
    <source>
        <dbReference type="EMBL" id="OAQ23155.1"/>
    </source>
</evidence>
<dbReference type="Proteomes" id="UP000078512">
    <property type="component" value="Unassembled WGS sequence"/>
</dbReference>
<dbReference type="AlphaFoldDB" id="A0A197JDG2"/>
<keyword evidence="1" id="KW-1133">Transmembrane helix</keyword>
<gene>
    <name evidence="2" type="ORF">K457DRAFT_25355</name>
</gene>
<keyword evidence="1" id="KW-0812">Transmembrane</keyword>
<keyword evidence="1" id="KW-0472">Membrane</keyword>
<proteinExistence type="predicted"/>
<feature type="transmembrane region" description="Helical" evidence="1">
    <location>
        <begin position="454"/>
        <end position="472"/>
    </location>
</feature>
<dbReference type="EMBL" id="KV442128">
    <property type="protein sequence ID" value="OAQ23155.1"/>
    <property type="molecule type" value="Genomic_DNA"/>
</dbReference>
<evidence type="ECO:0000256" key="1">
    <source>
        <dbReference type="SAM" id="Phobius"/>
    </source>
</evidence>
<accession>A0A197JDG2</accession>
<reference evidence="2 3" key="1">
    <citation type="submission" date="2016-05" db="EMBL/GenBank/DDBJ databases">
        <title>Genome sequencing reveals origins of a unique bacterial endosymbiosis in the earliest lineages of terrestrial Fungi.</title>
        <authorList>
            <consortium name="DOE Joint Genome Institute"/>
            <person name="Uehling J."/>
            <person name="Gryganskyi A."/>
            <person name="Hameed K."/>
            <person name="Tschaplinski T."/>
            <person name="Misztal P."/>
            <person name="Wu S."/>
            <person name="Desiro A."/>
            <person name="Vande Pol N."/>
            <person name="Du Z.-Y."/>
            <person name="Zienkiewicz A."/>
            <person name="Zienkiewicz K."/>
            <person name="Morin E."/>
            <person name="Tisserant E."/>
            <person name="Splivallo R."/>
            <person name="Hainaut M."/>
            <person name="Henrissat B."/>
            <person name="Ohm R."/>
            <person name="Kuo A."/>
            <person name="Yan J."/>
            <person name="Lipzen A."/>
            <person name="Nolan M."/>
            <person name="Labutti K."/>
            <person name="Barry K."/>
            <person name="Goldstein A."/>
            <person name="Labbe J."/>
            <person name="Schadt C."/>
            <person name="Tuskan G."/>
            <person name="Grigoriev I."/>
            <person name="Martin F."/>
            <person name="Vilgalys R."/>
            <person name="Bonito G."/>
        </authorList>
    </citation>
    <scope>NUCLEOTIDE SEQUENCE [LARGE SCALE GENOMIC DNA]</scope>
    <source>
        <strain evidence="2 3">AG-77</strain>
    </source>
</reference>
<protein>
    <submittedName>
        <fullName evidence="2">Uncharacterized protein</fullName>
    </submittedName>
</protein>
<sequence>MVVYFVAFKVTGVIGLIGTILGALYTFAVGLLLNFIIQRARGSDLRLRIANSGGFFTLLREHYASAQNRWSPAHRTWILFGFMLLVLAGNATPFIVTTGIKANMDLLTALYNRHNPTFSTYPGVDFKILSKATPTTIYGVNSNYVGPVAFKDPTPGTISLTRQLYTFSKDVSPSCEPTSKNCELTSMRTTLAPWADYSSIFDTPWVVTYNDHQGNPTTIANLSSAFGLGNSNRHAFIAERVTTFIAGYTESNGVSVMAAFTTASFSTRLQSQQRFLGIAEATIGTKNPLYSPIFDALNASVFTPPLIGYNASTKVTLVYNTPSAPSDNSTHITCVGYEANTPGPDQQSSAVNMISCRELRISVMTNMGAQPDSDHTRRNDYSMLKIYNSMAPSQVGLSETVNGNTESSESIATTAVQVADLLYNLTERLYPFAATVQGVVQPYEYVEGISFERWSLVFIGVLVGIVAVMFVLDRMMVDEISKADVLVLIENTTESYDPKDGWKPKYPTWSLAQDEGSYDVLLRGEKVSLKRSCELQKLKDRDHA</sequence>
<feature type="transmembrane region" description="Helical" evidence="1">
    <location>
        <begin position="77"/>
        <end position="96"/>
    </location>
</feature>
<dbReference type="OrthoDB" id="2425671at2759"/>